<evidence type="ECO:0000313" key="2">
    <source>
        <dbReference type="Proteomes" id="UP001198461"/>
    </source>
</evidence>
<organism evidence="1 2">
    <name type="scientific">Bacteroides xylanisolvens</name>
    <dbReference type="NCBI Taxonomy" id="371601"/>
    <lineage>
        <taxon>Bacteria</taxon>
        <taxon>Pseudomonadati</taxon>
        <taxon>Bacteroidota</taxon>
        <taxon>Bacteroidia</taxon>
        <taxon>Bacteroidales</taxon>
        <taxon>Bacteroidaceae</taxon>
        <taxon>Bacteroides</taxon>
    </lineage>
</organism>
<dbReference type="AlphaFoldDB" id="A0AAW4T427"/>
<name>A0AAW4T427_9BACE</name>
<comment type="caution">
    <text evidence="1">The sequence shown here is derived from an EMBL/GenBank/DDBJ whole genome shotgun (WGS) entry which is preliminary data.</text>
</comment>
<gene>
    <name evidence="1" type="ORF">LD004_21270</name>
</gene>
<dbReference type="RefSeq" id="WP_225451148.1">
    <property type="nucleotide sequence ID" value="NZ_JAIWXB010000037.1"/>
</dbReference>
<dbReference type="Proteomes" id="UP001198461">
    <property type="component" value="Unassembled WGS sequence"/>
</dbReference>
<dbReference type="EMBL" id="JAIWYE010000037">
    <property type="protein sequence ID" value="MCA4706138.1"/>
    <property type="molecule type" value="Genomic_DNA"/>
</dbReference>
<sequence>MRKVLFQRITTIIDECSTWMEVADANHYVEFSMLVDGQFRKSLCPAILLRNYRSKWQYEKGHTWAVTEYDMDKAISQMKAQDPNFRKRFSECLISYKDVEKIIEKASFGIIKLELFDYESNFM</sequence>
<proteinExistence type="predicted"/>
<evidence type="ECO:0000313" key="1">
    <source>
        <dbReference type="EMBL" id="MCA4706138.1"/>
    </source>
</evidence>
<protein>
    <submittedName>
        <fullName evidence="1">Uncharacterized protein</fullName>
    </submittedName>
</protein>
<accession>A0AAW4T427</accession>
<reference evidence="1" key="1">
    <citation type="submission" date="2023-08" db="EMBL/GenBank/DDBJ databases">
        <title>Mucin Metabolism Genes Underlie the Key Renovations of Bacteroides xylanisolvens Genomes in Captive Great Apes.</title>
        <authorList>
            <person name="Nishida A.H."/>
        </authorList>
    </citation>
    <scope>NUCLEOTIDE SEQUENCE</scope>
    <source>
        <strain evidence="1">P13.H9</strain>
    </source>
</reference>